<evidence type="ECO:0000256" key="2">
    <source>
        <dbReference type="ARBA" id="ARBA00005321"/>
    </source>
</evidence>
<keyword evidence="3" id="KW-1003">Cell membrane</keyword>
<reference evidence="12 13" key="1">
    <citation type="journal article" date="2021" name="Elife">
        <title>Chloroplast acquisition without the gene transfer in kleptoplastic sea slugs, Plakobranchus ocellatus.</title>
        <authorList>
            <person name="Maeda T."/>
            <person name="Takahashi S."/>
            <person name="Yoshida T."/>
            <person name="Shimamura S."/>
            <person name="Takaki Y."/>
            <person name="Nagai Y."/>
            <person name="Toyoda A."/>
            <person name="Suzuki Y."/>
            <person name="Arimoto A."/>
            <person name="Ishii H."/>
            <person name="Satoh N."/>
            <person name="Nishiyama T."/>
            <person name="Hasebe M."/>
            <person name="Maruyama T."/>
            <person name="Minagawa J."/>
            <person name="Obokata J."/>
            <person name="Shigenobu S."/>
        </authorList>
    </citation>
    <scope>NUCLEOTIDE SEQUENCE [LARGE SCALE GENOMIC DNA]</scope>
</reference>
<dbReference type="GO" id="GO:0030509">
    <property type="term" value="P:BMP signaling pathway"/>
    <property type="evidence" value="ECO:0007669"/>
    <property type="project" value="TreeGrafter"/>
</dbReference>
<sequence>MAYGYGVLLFVGVHREDSQTTVAARGLPCPAFAWKGMGPSGYHKPPVLSRSSYLGYIIMLSCIFISASGSGTPLGLIRDGDVGDSAMSSPEGSQTVRTCNLKPCMDDYSRAQSEIFNRDPALRDTDSICAALLEYKLCIMRAKGCHSDLMYRTVRTLYLKQKKDNGCSEEDDEKKPEKSKTSKDEDDESEGFVAPPAICVYQGPTVYKHCGLFGDPHLRTFYGEFQTCKVEGAWPLVNNDYVTVQVTNDPVEGNQEVTATSTVSS</sequence>
<evidence type="ECO:0000313" key="13">
    <source>
        <dbReference type="Proteomes" id="UP000762676"/>
    </source>
</evidence>
<keyword evidence="6" id="KW-0472">Membrane</keyword>
<evidence type="ECO:0000256" key="5">
    <source>
        <dbReference type="ARBA" id="ARBA00022729"/>
    </source>
</evidence>
<keyword evidence="7" id="KW-0325">Glycoprotein</keyword>
<evidence type="ECO:0000313" key="12">
    <source>
        <dbReference type="EMBL" id="GFS24793.1"/>
    </source>
</evidence>
<dbReference type="Pfam" id="PF06535">
    <property type="entry name" value="RGM_N"/>
    <property type="match status" value="1"/>
</dbReference>
<dbReference type="Proteomes" id="UP000762676">
    <property type="component" value="Unassembled WGS sequence"/>
</dbReference>
<feature type="domain" description="Repulsive guidance molecule C-terminal" evidence="10">
    <location>
        <begin position="207"/>
        <end position="263"/>
    </location>
</feature>
<evidence type="ECO:0000259" key="11">
    <source>
        <dbReference type="Pfam" id="PF06535"/>
    </source>
</evidence>
<evidence type="ECO:0000256" key="3">
    <source>
        <dbReference type="ARBA" id="ARBA00022475"/>
    </source>
</evidence>
<comment type="similarity">
    <text evidence="2">Belongs to the repulsive guidance molecule (RGM) family.</text>
</comment>
<dbReference type="InterPro" id="IPR009496">
    <property type="entry name" value="RGM_C"/>
</dbReference>
<comment type="caution">
    <text evidence="12">The sequence shown here is derived from an EMBL/GenBank/DDBJ whole genome shotgun (WGS) entry which is preliminary data.</text>
</comment>
<evidence type="ECO:0000256" key="1">
    <source>
        <dbReference type="ARBA" id="ARBA00004609"/>
    </source>
</evidence>
<keyword evidence="8" id="KW-0449">Lipoprotein</keyword>
<dbReference type="Gene3D" id="3.40.1000.10">
    <property type="entry name" value="Mog1/PsbP, alpha/beta/alpha sandwich"/>
    <property type="match status" value="1"/>
</dbReference>
<dbReference type="Pfam" id="PF06534">
    <property type="entry name" value="RGM_C"/>
    <property type="match status" value="1"/>
</dbReference>
<dbReference type="PANTHER" id="PTHR31428">
    <property type="entry name" value="RGM DOMAIN FAMILY MEMBER DRAG-1"/>
    <property type="match status" value="1"/>
</dbReference>
<protein>
    <submittedName>
        <fullName evidence="12">Repulsive guidance molecule A-like</fullName>
    </submittedName>
</protein>
<proteinExistence type="inferred from homology"/>
<dbReference type="AlphaFoldDB" id="A0AAV4JS47"/>
<dbReference type="GO" id="GO:0015026">
    <property type="term" value="F:coreceptor activity"/>
    <property type="evidence" value="ECO:0007669"/>
    <property type="project" value="TreeGrafter"/>
</dbReference>
<dbReference type="InterPro" id="IPR010536">
    <property type="entry name" value="RGM_N"/>
</dbReference>
<feature type="compositionally biased region" description="Basic and acidic residues" evidence="9">
    <location>
        <begin position="173"/>
        <end position="183"/>
    </location>
</feature>
<evidence type="ECO:0000259" key="10">
    <source>
        <dbReference type="Pfam" id="PF06534"/>
    </source>
</evidence>
<dbReference type="PANTHER" id="PTHR31428:SF6">
    <property type="entry name" value="REPULSIVE GUIDANCE MOLECULE B HOMOLOG DRAG-1"/>
    <property type="match status" value="1"/>
</dbReference>
<gene>
    <name evidence="12" type="ORF">ElyMa_007012200</name>
</gene>
<accession>A0AAV4JS47</accession>
<feature type="domain" description="Repulsive guidance molecule N-terminal" evidence="11">
    <location>
        <begin position="99"/>
        <end position="168"/>
    </location>
</feature>
<dbReference type="EMBL" id="BMAT01014007">
    <property type="protein sequence ID" value="GFS24793.1"/>
    <property type="molecule type" value="Genomic_DNA"/>
</dbReference>
<feature type="region of interest" description="Disordered" evidence="9">
    <location>
        <begin position="165"/>
        <end position="190"/>
    </location>
</feature>
<dbReference type="GO" id="GO:0098552">
    <property type="term" value="C:side of membrane"/>
    <property type="evidence" value="ECO:0007669"/>
    <property type="project" value="UniProtKB-KW"/>
</dbReference>
<evidence type="ECO:0000256" key="6">
    <source>
        <dbReference type="ARBA" id="ARBA00023136"/>
    </source>
</evidence>
<evidence type="ECO:0000256" key="8">
    <source>
        <dbReference type="ARBA" id="ARBA00023288"/>
    </source>
</evidence>
<keyword evidence="5" id="KW-0732">Signal</keyword>
<comment type="subcellular location">
    <subcellularLocation>
        <location evidence="1">Cell membrane</location>
        <topology evidence="1">Lipid-anchor</topology>
        <topology evidence="1">GPI-anchor</topology>
    </subcellularLocation>
</comment>
<name>A0AAV4JS47_9GAST</name>
<evidence type="ECO:0000256" key="4">
    <source>
        <dbReference type="ARBA" id="ARBA00022622"/>
    </source>
</evidence>
<dbReference type="InterPro" id="IPR040287">
    <property type="entry name" value="RGM"/>
</dbReference>
<keyword evidence="4" id="KW-0336">GPI-anchor</keyword>
<dbReference type="GO" id="GO:0005886">
    <property type="term" value="C:plasma membrane"/>
    <property type="evidence" value="ECO:0007669"/>
    <property type="project" value="UniProtKB-SubCell"/>
</dbReference>
<evidence type="ECO:0000256" key="9">
    <source>
        <dbReference type="SAM" id="MobiDB-lite"/>
    </source>
</evidence>
<keyword evidence="13" id="KW-1185">Reference proteome</keyword>
<evidence type="ECO:0000256" key="7">
    <source>
        <dbReference type="ARBA" id="ARBA00023180"/>
    </source>
</evidence>
<organism evidence="12 13">
    <name type="scientific">Elysia marginata</name>
    <dbReference type="NCBI Taxonomy" id="1093978"/>
    <lineage>
        <taxon>Eukaryota</taxon>
        <taxon>Metazoa</taxon>
        <taxon>Spiralia</taxon>
        <taxon>Lophotrochozoa</taxon>
        <taxon>Mollusca</taxon>
        <taxon>Gastropoda</taxon>
        <taxon>Heterobranchia</taxon>
        <taxon>Euthyneura</taxon>
        <taxon>Panpulmonata</taxon>
        <taxon>Sacoglossa</taxon>
        <taxon>Placobranchoidea</taxon>
        <taxon>Plakobranchidae</taxon>
        <taxon>Elysia</taxon>
    </lineage>
</organism>